<reference evidence="1 2" key="1">
    <citation type="submission" date="2019-01" db="EMBL/GenBank/DDBJ databases">
        <title>Sequencing of cultivated peanut Arachis hypogaea provides insights into genome evolution and oil improvement.</title>
        <authorList>
            <person name="Chen X."/>
        </authorList>
    </citation>
    <scope>NUCLEOTIDE SEQUENCE [LARGE SCALE GENOMIC DNA]</scope>
    <source>
        <strain evidence="2">cv. Fuhuasheng</strain>
        <tissue evidence="1">Leaves</tissue>
    </source>
</reference>
<dbReference type="Proteomes" id="UP000289738">
    <property type="component" value="Chromosome B06"/>
</dbReference>
<comment type="caution">
    <text evidence="1">The sequence shown here is derived from an EMBL/GenBank/DDBJ whole genome shotgun (WGS) entry which is preliminary data.</text>
</comment>
<proteinExistence type="predicted"/>
<organism evidence="1 2">
    <name type="scientific">Arachis hypogaea</name>
    <name type="common">Peanut</name>
    <dbReference type="NCBI Taxonomy" id="3818"/>
    <lineage>
        <taxon>Eukaryota</taxon>
        <taxon>Viridiplantae</taxon>
        <taxon>Streptophyta</taxon>
        <taxon>Embryophyta</taxon>
        <taxon>Tracheophyta</taxon>
        <taxon>Spermatophyta</taxon>
        <taxon>Magnoliopsida</taxon>
        <taxon>eudicotyledons</taxon>
        <taxon>Gunneridae</taxon>
        <taxon>Pentapetalae</taxon>
        <taxon>rosids</taxon>
        <taxon>fabids</taxon>
        <taxon>Fabales</taxon>
        <taxon>Fabaceae</taxon>
        <taxon>Papilionoideae</taxon>
        <taxon>50 kb inversion clade</taxon>
        <taxon>dalbergioids sensu lato</taxon>
        <taxon>Dalbergieae</taxon>
        <taxon>Pterocarpus clade</taxon>
        <taxon>Arachis</taxon>
    </lineage>
</organism>
<dbReference type="EMBL" id="SDMP01000016">
    <property type="protein sequence ID" value="RYR04050.1"/>
    <property type="molecule type" value="Genomic_DNA"/>
</dbReference>
<gene>
    <name evidence="1" type="ORF">Ahy_B06g083584</name>
</gene>
<evidence type="ECO:0000313" key="2">
    <source>
        <dbReference type="Proteomes" id="UP000289738"/>
    </source>
</evidence>
<name>A0A444YQ22_ARAHY</name>
<evidence type="ECO:0000313" key="1">
    <source>
        <dbReference type="EMBL" id="RYR04050.1"/>
    </source>
</evidence>
<keyword evidence="2" id="KW-1185">Reference proteome</keyword>
<dbReference type="PANTHER" id="PTHR35218:SF9">
    <property type="entry name" value="ENDONUCLEASE_EXONUCLEASE_PHOSPHATASE DOMAIN-CONTAINING PROTEIN"/>
    <property type="match status" value="1"/>
</dbReference>
<dbReference type="PANTHER" id="PTHR35218">
    <property type="entry name" value="RNASE H DOMAIN-CONTAINING PROTEIN"/>
    <property type="match status" value="1"/>
</dbReference>
<protein>
    <submittedName>
        <fullName evidence="1">Uncharacterized protein</fullName>
    </submittedName>
</protein>
<dbReference type="AlphaFoldDB" id="A0A444YQ22"/>
<sequence length="84" mass="9938">MGDDIWSISEAEGFSRGVWCLWNKNFWDVEVLHNHKQLIHCKVSWNEEEPWFLTAIYSSPNPSTRRDLWQMLEEIVNSTMVLGV</sequence>
<accession>A0A444YQ22</accession>